<feature type="domain" description="HTH cro/C1-type" evidence="2">
    <location>
        <begin position="10"/>
        <end position="66"/>
    </location>
</feature>
<dbReference type="EMBL" id="QRNN01000053">
    <property type="protein sequence ID" value="RHK47468.1"/>
    <property type="molecule type" value="Genomic_DNA"/>
</dbReference>
<dbReference type="Proteomes" id="UP000284562">
    <property type="component" value="Unassembled WGS sequence"/>
</dbReference>
<dbReference type="InterPro" id="IPR010982">
    <property type="entry name" value="Lambda_DNA-bd_dom_sf"/>
</dbReference>
<dbReference type="Gene3D" id="1.10.10.2910">
    <property type="match status" value="1"/>
</dbReference>
<dbReference type="SUPFAM" id="SSF47413">
    <property type="entry name" value="lambda repressor-like DNA-binding domains"/>
    <property type="match status" value="1"/>
</dbReference>
<comment type="caution">
    <text evidence="3">The sequence shown here is derived from an EMBL/GenBank/DDBJ whole genome shotgun (WGS) entry which is preliminary data.</text>
</comment>
<dbReference type="Pfam" id="PF01381">
    <property type="entry name" value="HTH_3"/>
    <property type="match status" value="1"/>
</dbReference>
<dbReference type="InterPro" id="IPR010359">
    <property type="entry name" value="IrrE_HExxH"/>
</dbReference>
<dbReference type="InterPro" id="IPR052345">
    <property type="entry name" value="Rad_response_metalloprotease"/>
</dbReference>
<dbReference type="PANTHER" id="PTHR43236">
    <property type="entry name" value="ANTITOXIN HIGA1"/>
    <property type="match status" value="1"/>
</dbReference>
<sequence>MINESFSIRLREARQMMGLSMDKLVERTNGAITKQSISRYEKGIMRPKRDALQAIAKALNISEEYFEGTNLKIDMPMLRTTSNGKLSEDELQALEAKLSFWAEQYLTKEKEAGFPTRFKNPVKGTKVSTLEDAIHAADLLREKWHCGDGPIASILRLLERKGIMILAATLPDYVFGMSTWADKKHPLMVLDMRQKKTTVERLRFTAAHELAHLLLAFPVNAELDIEKRCNKFAGFFLFTRQALIEEMGGEKRDVLTLEEMIDLREVYGISIAAQVHAAWDIRMISREHYDWWFDEKIKKNRLEVGWGEYIFLRLSEERRGWKLEQENDKNENGRINITYISR</sequence>
<dbReference type="GO" id="GO:0003677">
    <property type="term" value="F:DNA binding"/>
    <property type="evidence" value="ECO:0007669"/>
    <property type="project" value="InterPro"/>
</dbReference>
<name>A0AA92V485_9BACT</name>
<dbReference type="CDD" id="cd00093">
    <property type="entry name" value="HTH_XRE"/>
    <property type="match status" value="1"/>
</dbReference>
<dbReference type="PROSITE" id="PS50943">
    <property type="entry name" value="HTH_CROC1"/>
    <property type="match status" value="1"/>
</dbReference>
<reference evidence="3 4" key="1">
    <citation type="submission" date="2018-08" db="EMBL/GenBank/DDBJ databases">
        <title>A genome reference for cultivated species of the human gut microbiota.</title>
        <authorList>
            <person name="Zou Y."/>
            <person name="Xue W."/>
            <person name="Luo G."/>
        </authorList>
    </citation>
    <scope>NUCLEOTIDE SEQUENCE [LARGE SCALE GENOMIC DNA]</scope>
    <source>
        <strain evidence="3 4">AF43-2</strain>
    </source>
</reference>
<protein>
    <submittedName>
        <fullName evidence="3">Helix-turn-helix domain-containing protein</fullName>
    </submittedName>
</protein>
<organism evidence="3 4">
    <name type="scientific">Segatella copri</name>
    <dbReference type="NCBI Taxonomy" id="165179"/>
    <lineage>
        <taxon>Bacteria</taxon>
        <taxon>Pseudomonadati</taxon>
        <taxon>Bacteroidota</taxon>
        <taxon>Bacteroidia</taxon>
        <taxon>Bacteroidales</taxon>
        <taxon>Prevotellaceae</taxon>
        <taxon>Segatella</taxon>
    </lineage>
</organism>
<dbReference type="Pfam" id="PF06114">
    <property type="entry name" value="Peptidase_M78"/>
    <property type="match status" value="1"/>
</dbReference>
<gene>
    <name evidence="3" type="ORF">DW064_11620</name>
</gene>
<comment type="similarity">
    <text evidence="1">Belongs to the short-chain fatty acyl-CoA assimilation regulator (ScfR) family.</text>
</comment>
<dbReference type="InterPro" id="IPR001387">
    <property type="entry name" value="Cro/C1-type_HTH"/>
</dbReference>
<evidence type="ECO:0000256" key="1">
    <source>
        <dbReference type="ARBA" id="ARBA00007227"/>
    </source>
</evidence>
<dbReference type="SMART" id="SM00530">
    <property type="entry name" value="HTH_XRE"/>
    <property type="match status" value="1"/>
</dbReference>
<dbReference type="AlphaFoldDB" id="A0AA92V485"/>
<dbReference type="Gene3D" id="1.10.260.40">
    <property type="entry name" value="lambda repressor-like DNA-binding domains"/>
    <property type="match status" value="1"/>
</dbReference>
<evidence type="ECO:0000259" key="2">
    <source>
        <dbReference type="PROSITE" id="PS50943"/>
    </source>
</evidence>
<dbReference type="PANTHER" id="PTHR43236:SF1">
    <property type="entry name" value="BLL7220 PROTEIN"/>
    <property type="match status" value="1"/>
</dbReference>
<proteinExistence type="inferred from homology"/>
<evidence type="ECO:0000313" key="4">
    <source>
        <dbReference type="Proteomes" id="UP000284562"/>
    </source>
</evidence>
<evidence type="ECO:0000313" key="3">
    <source>
        <dbReference type="EMBL" id="RHK47468.1"/>
    </source>
</evidence>
<accession>A0AA92V485</accession>